<dbReference type="InterPro" id="IPR043129">
    <property type="entry name" value="ATPase_NBD"/>
</dbReference>
<comment type="similarity">
    <text evidence="1 8">Belongs to the FGGY kinase family.</text>
</comment>
<dbReference type="InterPro" id="IPR018483">
    <property type="entry name" value="Carb_kinase_FGGY_CS"/>
</dbReference>
<evidence type="ECO:0000313" key="13">
    <source>
        <dbReference type="Proteomes" id="UP001595900"/>
    </source>
</evidence>
<dbReference type="CDD" id="cd07805">
    <property type="entry name" value="ASKHA_NBD_FGGY_CvXK-like"/>
    <property type="match status" value="1"/>
</dbReference>
<evidence type="ECO:0000256" key="4">
    <source>
        <dbReference type="ARBA" id="ARBA00022741"/>
    </source>
</evidence>
<protein>
    <recommendedName>
        <fullName evidence="9">Xylulose kinase</fullName>
        <shortName evidence="9">Xylulokinase</shortName>
        <ecNumber evidence="9">2.7.1.17</ecNumber>
    </recommendedName>
</protein>
<dbReference type="Pfam" id="PF00370">
    <property type="entry name" value="FGGY_N"/>
    <property type="match status" value="1"/>
</dbReference>
<comment type="catalytic activity">
    <reaction evidence="9">
        <text>D-xylulose + ATP = D-xylulose 5-phosphate + ADP + H(+)</text>
        <dbReference type="Rhea" id="RHEA:10964"/>
        <dbReference type="ChEBI" id="CHEBI:15378"/>
        <dbReference type="ChEBI" id="CHEBI:17140"/>
        <dbReference type="ChEBI" id="CHEBI:30616"/>
        <dbReference type="ChEBI" id="CHEBI:57737"/>
        <dbReference type="ChEBI" id="CHEBI:456216"/>
        <dbReference type="EC" id="2.7.1.17"/>
    </reaction>
</comment>
<evidence type="ECO:0000256" key="8">
    <source>
        <dbReference type="RuleBase" id="RU003733"/>
    </source>
</evidence>
<keyword evidence="6 9" id="KW-0067">ATP-binding</keyword>
<dbReference type="EMBL" id="JBHSCN010000002">
    <property type="protein sequence ID" value="MFC4242137.1"/>
    <property type="molecule type" value="Genomic_DNA"/>
</dbReference>
<evidence type="ECO:0000313" key="12">
    <source>
        <dbReference type="EMBL" id="MFC4242137.1"/>
    </source>
</evidence>
<evidence type="ECO:0000256" key="2">
    <source>
        <dbReference type="ARBA" id="ARBA00022629"/>
    </source>
</evidence>
<keyword evidence="2 9" id="KW-0859">Xylose metabolism</keyword>
<name>A0ABV8Q0Y5_9MICO</name>
<dbReference type="PROSITE" id="PS00445">
    <property type="entry name" value="FGGY_KINASES_2"/>
    <property type="match status" value="1"/>
</dbReference>
<evidence type="ECO:0000256" key="3">
    <source>
        <dbReference type="ARBA" id="ARBA00022679"/>
    </source>
</evidence>
<dbReference type="InterPro" id="IPR018484">
    <property type="entry name" value="FGGY_N"/>
</dbReference>
<evidence type="ECO:0000256" key="1">
    <source>
        <dbReference type="ARBA" id="ARBA00009156"/>
    </source>
</evidence>
<reference evidence="13" key="1">
    <citation type="journal article" date="2019" name="Int. J. Syst. Evol. Microbiol.">
        <title>The Global Catalogue of Microorganisms (GCM) 10K type strain sequencing project: providing services to taxonomists for standard genome sequencing and annotation.</title>
        <authorList>
            <consortium name="The Broad Institute Genomics Platform"/>
            <consortium name="The Broad Institute Genome Sequencing Center for Infectious Disease"/>
            <person name="Wu L."/>
            <person name="Ma J."/>
        </authorList>
    </citation>
    <scope>NUCLEOTIDE SEQUENCE [LARGE SCALE GENOMIC DNA]</scope>
    <source>
        <strain evidence="13">CGMCC 1.10363</strain>
    </source>
</reference>
<evidence type="ECO:0000259" key="10">
    <source>
        <dbReference type="Pfam" id="PF00370"/>
    </source>
</evidence>
<keyword evidence="4 9" id="KW-0547">Nucleotide-binding</keyword>
<keyword evidence="5 8" id="KW-0418">Kinase</keyword>
<dbReference type="InterPro" id="IPR018485">
    <property type="entry name" value="FGGY_C"/>
</dbReference>
<dbReference type="RefSeq" id="WP_390226933.1">
    <property type="nucleotide sequence ID" value="NZ_JBHSCN010000002.1"/>
</dbReference>
<dbReference type="PIRSF" id="PIRSF000538">
    <property type="entry name" value="GlpK"/>
    <property type="match status" value="1"/>
</dbReference>
<evidence type="ECO:0000256" key="5">
    <source>
        <dbReference type="ARBA" id="ARBA00022777"/>
    </source>
</evidence>
<evidence type="ECO:0000256" key="9">
    <source>
        <dbReference type="RuleBase" id="RU364073"/>
    </source>
</evidence>
<dbReference type="Pfam" id="PF02782">
    <property type="entry name" value="FGGY_C"/>
    <property type="match status" value="1"/>
</dbReference>
<sequence>MSGLILAHDLGTTGDKATLVDETGEPVASITAAYPTDFGPGGLAEQDPLAWWGAVCTASAALLDRVPGSAADVAGVSFSGQMMGAVFLDSAGEPLRPAVIWADTRAVAQAAHLERELGLERFYRITGHRPNATYSLPKVMRVRDDEPEVFAQVRHIVLAKDYIAFRLTGELASDPSDASSTNAFDQVAGCWSDDILAAAAIPSGLWPQVVPSTTVIGAVTAQAARATGIPQGTPVVMGGGDGPMAAVGAGIVIPESGAYAYLGSSSWVSVATKEPLYDDEFRTMTFTHVVPGAFVPTATMQAGGASLQWIVDVLEPERGAASDRYAELLADAGRVQASADGLFFLPHLLGERSPYWNPRARAVFAGLARHHGREHLARAVLEGVAFNLLTSLQAFRTNGVSVARIDAIGGVAASSVALAVLSDVWGVPVSRLELADEATSVGAAVTGGVGVGLFDGFGLAAARVRRREEQAPDAANHARYVAAHELFLDAYRRLEPWFDRLP</sequence>
<evidence type="ECO:0000256" key="6">
    <source>
        <dbReference type="ARBA" id="ARBA00022840"/>
    </source>
</evidence>
<dbReference type="Proteomes" id="UP001595900">
    <property type="component" value="Unassembled WGS sequence"/>
</dbReference>
<evidence type="ECO:0000256" key="7">
    <source>
        <dbReference type="ARBA" id="ARBA00023277"/>
    </source>
</evidence>
<dbReference type="PANTHER" id="PTHR43095:SF5">
    <property type="entry name" value="XYLULOSE KINASE"/>
    <property type="match status" value="1"/>
</dbReference>
<dbReference type="Gene3D" id="3.30.420.40">
    <property type="match status" value="2"/>
</dbReference>
<feature type="domain" description="Carbohydrate kinase FGGY C-terminal" evidence="11">
    <location>
        <begin position="258"/>
        <end position="449"/>
    </location>
</feature>
<keyword evidence="3 8" id="KW-0808">Transferase</keyword>
<dbReference type="EC" id="2.7.1.17" evidence="9"/>
<gene>
    <name evidence="9 12" type="primary">xylB</name>
    <name evidence="12" type="ORF">ACFOYW_02025</name>
</gene>
<evidence type="ECO:0000259" key="11">
    <source>
        <dbReference type="Pfam" id="PF02782"/>
    </source>
</evidence>
<keyword evidence="13" id="KW-1185">Reference proteome</keyword>
<dbReference type="NCBIfam" id="TIGR01312">
    <property type="entry name" value="XylB"/>
    <property type="match status" value="1"/>
</dbReference>
<dbReference type="PANTHER" id="PTHR43095">
    <property type="entry name" value="SUGAR KINASE"/>
    <property type="match status" value="1"/>
</dbReference>
<organism evidence="12 13">
    <name type="scientific">Gryllotalpicola reticulitermitis</name>
    <dbReference type="NCBI Taxonomy" id="1184153"/>
    <lineage>
        <taxon>Bacteria</taxon>
        <taxon>Bacillati</taxon>
        <taxon>Actinomycetota</taxon>
        <taxon>Actinomycetes</taxon>
        <taxon>Micrococcales</taxon>
        <taxon>Microbacteriaceae</taxon>
        <taxon>Gryllotalpicola</taxon>
    </lineage>
</organism>
<dbReference type="InterPro" id="IPR050406">
    <property type="entry name" value="FGGY_Carb_Kinase"/>
</dbReference>
<dbReference type="InterPro" id="IPR000577">
    <property type="entry name" value="Carb_kinase_FGGY"/>
</dbReference>
<proteinExistence type="inferred from homology"/>
<dbReference type="SUPFAM" id="SSF53067">
    <property type="entry name" value="Actin-like ATPase domain"/>
    <property type="match status" value="2"/>
</dbReference>
<dbReference type="GO" id="GO:0004856">
    <property type="term" value="F:D-xylulokinase activity"/>
    <property type="evidence" value="ECO:0007669"/>
    <property type="project" value="UniProtKB-EC"/>
</dbReference>
<feature type="domain" description="Carbohydrate kinase FGGY N-terminal" evidence="10">
    <location>
        <begin position="5"/>
        <end position="248"/>
    </location>
</feature>
<dbReference type="InterPro" id="IPR006000">
    <property type="entry name" value="Xylulokinase"/>
</dbReference>
<comment type="caution">
    <text evidence="12">The sequence shown here is derived from an EMBL/GenBank/DDBJ whole genome shotgun (WGS) entry which is preliminary data.</text>
</comment>
<keyword evidence="7 9" id="KW-0119">Carbohydrate metabolism</keyword>
<accession>A0ABV8Q0Y5</accession>